<dbReference type="STRING" id="373672.SAMN05421785_10736"/>
<reference evidence="1 2" key="1">
    <citation type="submission" date="2017-01" db="EMBL/GenBank/DDBJ databases">
        <authorList>
            <person name="Mah S.A."/>
            <person name="Swanson W.J."/>
            <person name="Moy G.W."/>
            <person name="Vacquier V.D."/>
        </authorList>
    </citation>
    <scope>NUCLEOTIDE SEQUENCE [LARGE SCALE GENOMIC DNA]</scope>
    <source>
        <strain evidence="1 2">DSM 18014</strain>
    </source>
</reference>
<dbReference type="Proteomes" id="UP000185781">
    <property type="component" value="Unassembled WGS sequence"/>
</dbReference>
<organism evidence="1 2">
    <name type="scientific">Chryseobacterium gambrini</name>
    <dbReference type="NCBI Taxonomy" id="373672"/>
    <lineage>
        <taxon>Bacteria</taxon>
        <taxon>Pseudomonadati</taxon>
        <taxon>Bacteroidota</taxon>
        <taxon>Flavobacteriia</taxon>
        <taxon>Flavobacteriales</taxon>
        <taxon>Weeksellaceae</taxon>
        <taxon>Chryseobacterium group</taxon>
        <taxon>Chryseobacterium</taxon>
    </lineage>
</organism>
<dbReference type="RefSeq" id="WP_308003231.1">
    <property type="nucleotide sequence ID" value="NZ_AP029022.1"/>
</dbReference>
<dbReference type="EMBL" id="FTOV01000007">
    <property type="protein sequence ID" value="SIT11885.1"/>
    <property type="molecule type" value="Genomic_DNA"/>
</dbReference>
<proteinExistence type="predicted"/>
<protein>
    <submittedName>
        <fullName evidence="1">Uncharacterized protein</fullName>
    </submittedName>
</protein>
<evidence type="ECO:0000313" key="2">
    <source>
        <dbReference type="Proteomes" id="UP000185781"/>
    </source>
</evidence>
<dbReference type="AlphaFoldDB" id="A0A1N7PMM3"/>
<name>A0A1N7PMM3_9FLAO</name>
<sequence>MNYLCNMRNIVFGFLVIFCAFLSCRTDDEDLQKIDQILNVYMKNGAGRDLFHAKKDQTYFTYSLNDVNGSKDVSPVSSTLRATADSTLFIEYIAGAKRVGLDTLDPNNKTYQSVITVSLVKRLNNTILDTINETLKIQYHMTPSVFEVSKVYYNDTLRFTKTPGSPNVVTIVK</sequence>
<evidence type="ECO:0000313" key="1">
    <source>
        <dbReference type="EMBL" id="SIT11885.1"/>
    </source>
</evidence>
<accession>A0A1N7PMM3</accession>
<gene>
    <name evidence="1" type="ORF">SAMN05421785_10736</name>
</gene>